<evidence type="ECO:0000313" key="1">
    <source>
        <dbReference type="EMBL" id="WMD23985.1"/>
    </source>
</evidence>
<dbReference type="Gene3D" id="3.40.30.10">
    <property type="entry name" value="Glutaredoxin"/>
    <property type="match status" value="1"/>
</dbReference>
<keyword evidence="2" id="KW-1185">Reference proteome</keyword>
<dbReference type="RefSeq" id="WP_306951953.1">
    <property type="nucleotide sequence ID" value="NZ_CP132977.1"/>
</dbReference>
<accession>A0ABY9MB75</accession>
<gene>
    <name evidence="1" type="ORF">RAS12_30600</name>
</gene>
<evidence type="ECO:0000313" key="2">
    <source>
        <dbReference type="Proteomes" id="UP001234798"/>
    </source>
</evidence>
<evidence type="ECO:0008006" key="3">
    <source>
        <dbReference type="Google" id="ProtNLM"/>
    </source>
</evidence>
<proteinExistence type="predicted"/>
<protein>
    <recommendedName>
        <fullName evidence="3">Thioredoxin-like fold domain-containing protein</fullName>
    </recommendedName>
</protein>
<keyword evidence="1" id="KW-0614">Plasmid</keyword>
<dbReference type="EMBL" id="CP132977">
    <property type="protein sequence ID" value="WMD23985.1"/>
    <property type="molecule type" value="Genomic_DNA"/>
</dbReference>
<reference evidence="1 2" key="1">
    <citation type="submission" date="2023-08" db="EMBL/GenBank/DDBJ databases">
        <title>Achromobacter seleniivolatilans sp. nov., isolated from seleniferous soil.</title>
        <authorList>
            <person name="Zhang S."/>
            <person name="Li K."/>
            <person name="Peng J."/>
            <person name="Zhao Q."/>
            <person name="Wang H."/>
            <person name="Guo Y."/>
        </authorList>
    </citation>
    <scope>NUCLEOTIDE SEQUENCE [LARGE SCALE GENOMIC DNA]</scope>
    <source>
        <strain evidence="1 2">R39</strain>
        <plasmid evidence="1 2">unnamed</plasmid>
    </source>
</reference>
<name>A0ABY9MB75_9BURK</name>
<sequence length="327" mass="35924">MTAPQTAWTLSVSQWPGYLVHEQLKTSPYRAEIRSQEGFSKICAEVVQEGEEYRFYVAPRDAQTERTQIGRSYRSVRRADRFAQAWVRRNFINRAATPASWWRTAGAFVAGILAFALITPSNRPPTLIAGERAIASSTYQPEQTSASALMTLNESAPAGEPQLNADELKTIQTIGAAVGIPLGTPASTESWFVFADPLCPYCHAMQPAIDALPVAQRPVIIPVGVRGQLSAELIASYFEAVDRNGHAAGRLWQSFMDPAFDETRAREVVSQYPASPASKKKAFLTLTLFSKLGFKKTPTLVSAGGRLSGPINETTELRTWLQFPEAE</sequence>
<geneLocation type="plasmid" evidence="1 2">
    <name>unnamed</name>
</geneLocation>
<dbReference type="InterPro" id="IPR036249">
    <property type="entry name" value="Thioredoxin-like_sf"/>
</dbReference>
<dbReference type="Proteomes" id="UP001234798">
    <property type="component" value="Plasmid unnamed"/>
</dbReference>
<organism evidence="1 2">
    <name type="scientific">Achromobacter seleniivolatilans</name>
    <dbReference type="NCBI Taxonomy" id="3047478"/>
    <lineage>
        <taxon>Bacteria</taxon>
        <taxon>Pseudomonadati</taxon>
        <taxon>Pseudomonadota</taxon>
        <taxon>Betaproteobacteria</taxon>
        <taxon>Burkholderiales</taxon>
        <taxon>Alcaligenaceae</taxon>
        <taxon>Achromobacter</taxon>
    </lineage>
</organism>
<dbReference type="SUPFAM" id="SSF52833">
    <property type="entry name" value="Thioredoxin-like"/>
    <property type="match status" value="1"/>
</dbReference>